<feature type="transmembrane region" description="Helical" evidence="8">
    <location>
        <begin position="256"/>
        <end position="280"/>
    </location>
</feature>
<evidence type="ECO:0000313" key="11">
    <source>
        <dbReference type="Proteomes" id="UP000678393"/>
    </source>
</evidence>
<keyword evidence="6" id="KW-0675">Receptor</keyword>
<evidence type="ECO:0000256" key="3">
    <source>
        <dbReference type="ARBA" id="ARBA00022989"/>
    </source>
</evidence>
<evidence type="ECO:0000256" key="5">
    <source>
        <dbReference type="ARBA" id="ARBA00023136"/>
    </source>
</evidence>
<dbReference type="EMBL" id="CAJHNH020000271">
    <property type="protein sequence ID" value="CAG5116582.1"/>
    <property type="molecule type" value="Genomic_DNA"/>
</dbReference>
<feature type="transmembrane region" description="Helical" evidence="8">
    <location>
        <begin position="105"/>
        <end position="126"/>
    </location>
</feature>
<dbReference type="PANTHER" id="PTHR24243:SF208">
    <property type="entry name" value="PYROKININ-1 RECEPTOR"/>
    <property type="match status" value="1"/>
</dbReference>
<dbReference type="PANTHER" id="PTHR24243">
    <property type="entry name" value="G-PROTEIN COUPLED RECEPTOR"/>
    <property type="match status" value="1"/>
</dbReference>
<proteinExistence type="predicted"/>
<evidence type="ECO:0000256" key="2">
    <source>
        <dbReference type="ARBA" id="ARBA00022692"/>
    </source>
</evidence>
<keyword evidence="3 8" id="KW-1133">Transmembrane helix</keyword>
<dbReference type="AlphaFoldDB" id="A0A8S3YMA2"/>
<dbReference type="OrthoDB" id="5952950at2759"/>
<evidence type="ECO:0000259" key="9">
    <source>
        <dbReference type="PROSITE" id="PS50262"/>
    </source>
</evidence>
<feature type="transmembrane region" description="Helical" evidence="8">
    <location>
        <begin position="208"/>
        <end position="225"/>
    </location>
</feature>
<evidence type="ECO:0000256" key="6">
    <source>
        <dbReference type="ARBA" id="ARBA00023170"/>
    </source>
</evidence>
<keyword evidence="11" id="KW-1185">Reference proteome</keyword>
<dbReference type="InterPro" id="IPR017452">
    <property type="entry name" value="GPCR_Rhodpsn_7TM"/>
</dbReference>
<feature type="transmembrane region" description="Helical" evidence="8">
    <location>
        <begin position="146"/>
        <end position="168"/>
    </location>
</feature>
<keyword evidence="5 8" id="KW-0472">Membrane</keyword>
<dbReference type="GO" id="GO:0016020">
    <property type="term" value="C:membrane"/>
    <property type="evidence" value="ECO:0007669"/>
    <property type="project" value="UniProtKB-SubCell"/>
</dbReference>
<feature type="transmembrane region" description="Helical" evidence="8">
    <location>
        <begin position="292"/>
        <end position="318"/>
    </location>
</feature>
<dbReference type="PRINTS" id="PR00237">
    <property type="entry name" value="GPCRRHODOPSN"/>
</dbReference>
<feature type="transmembrane region" description="Helical" evidence="8">
    <location>
        <begin position="29"/>
        <end position="52"/>
    </location>
</feature>
<organism evidence="10 11">
    <name type="scientific">Candidula unifasciata</name>
    <dbReference type="NCBI Taxonomy" id="100452"/>
    <lineage>
        <taxon>Eukaryota</taxon>
        <taxon>Metazoa</taxon>
        <taxon>Spiralia</taxon>
        <taxon>Lophotrochozoa</taxon>
        <taxon>Mollusca</taxon>
        <taxon>Gastropoda</taxon>
        <taxon>Heterobranchia</taxon>
        <taxon>Euthyneura</taxon>
        <taxon>Panpulmonata</taxon>
        <taxon>Eupulmonata</taxon>
        <taxon>Stylommatophora</taxon>
        <taxon>Helicina</taxon>
        <taxon>Helicoidea</taxon>
        <taxon>Geomitridae</taxon>
        <taxon>Candidula</taxon>
    </lineage>
</organism>
<accession>A0A8S3YMA2</accession>
<dbReference type="GO" id="GO:0004930">
    <property type="term" value="F:G protein-coupled receptor activity"/>
    <property type="evidence" value="ECO:0007669"/>
    <property type="project" value="UniProtKB-KW"/>
</dbReference>
<comment type="caution">
    <text evidence="10">The sequence shown here is derived from an EMBL/GenBank/DDBJ whole genome shotgun (WGS) entry which is preliminary data.</text>
</comment>
<dbReference type="Gene3D" id="1.20.1070.10">
    <property type="entry name" value="Rhodopsin 7-helix transmembrane proteins"/>
    <property type="match status" value="1"/>
</dbReference>
<dbReference type="InterPro" id="IPR000276">
    <property type="entry name" value="GPCR_Rhodpsn"/>
</dbReference>
<dbReference type="Pfam" id="PF00001">
    <property type="entry name" value="7tm_1"/>
    <property type="match status" value="1"/>
</dbReference>
<dbReference type="Proteomes" id="UP000678393">
    <property type="component" value="Unassembled WGS sequence"/>
</dbReference>
<evidence type="ECO:0000256" key="1">
    <source>
        <dbReference type="ARBA" id="ARBA00004141"/>
    </source>
</evidence>
<evidence type="ECO:0000313" key="10">
    <source>
        <dbReference type="EMBL" id="CAG5116582.1"/>
    </source>
</evidence>
<keyword evidence="4" id="KW-0297">G-protein coupled receptor</keyword>
<comment type="subcellular location">
    <subcellularLocation>
        <location evidence="1">Membrane</location>
        <topology evidence="1">Multi-pass membrane protein</topology>
    </subcellularLocation>
</comment>
<protein>
    <recommendedName>
        <fullName evidence="9">G-protein coupled receptors family 1 profile domain-containing protein</fullName>
    </recommendedName>
</protein>
<feature type="domain" description="G-protein coupled receptors family 1 profile" evidence="9">
    <location>
        <begin position="43"/>
        <end position="315"/>
    </location>
</feature>
<name>A0A8S3YMA2_9EUPU</name>
<keyword evidence="2 8" id="KW-0812">Transmembrane</keyword>
<feature type="transmembrane region" description="Helical" evidence="8">
    <location>
        <begin position="64"/>
        <end position="85"/>
    </location>
</feature>
<dbReference type="PROSITE" id="PS50262">
    <property type="entry name" value="G_PROTEIN_RECEP_F1_2"/>
    <property type="match status" value="1"/>
</dbReference>
<reference evidence="10" key="1">
    <citation type="submission" date="2021-04" db="EMBL/GenBank/DDBJ databases">
        <authorList>
            <consortium name="Molecular Ecology Group"/>
        </authorList>
    </citation>
    <scope>NUCLEOTIDE SEQUENCE</scope>
</reference>
<keyword evidence="7" id="KW-0807">Transducer</keyword>
<dbReference type="SUPFAM" id="SSF81321">
    <property type="entry name" value="Family A G protein-coupled receptor-like"/>
    <property type="match status" value="1"/>
</dbReference>
<sequence length="337" mass="37491">MSTNSTAVYLSAPDDLSIETTTTIVTVNIVALVGVISIFGIACNIINILVFCKQGFSETTNISYTALAISDLLSLINSWCLSVFWNPWFLNSGLPVVFFDIQTVFATWPYACFSRINGLVTAFVTFERCLCVVWPLQVKRILTSTVTIIVLISIYFIMCLVMVPVYSISTLGWRSEPWTNMTLLGVIMGENAELISNISYTVQSATQLFAFFTVSVCTATLIACLKQNTKWRAKQSTTQNAIKKVIKRQSKAIKMVTLIAATYVISQLPTIISLAVTVLYSDFGPVGRYKNLFLAFWTFLLVCGVLNSTVNLVVYYVMSSKFRQSCNQILSKLLINN</sequence>
<evidence type="ECO:0000256" key="8">
    <source>
        <dbReference type="SAM" id="Phobius"/>
    </source>
</evidence>
<evidence type="ECO:0000256" key="7">
    <source>
        <dbReference type="ARBA" id="ARBA00023224"/>
    </source>
</evidence>
<gene>
    <name evidence="10" type="ORF">CUNI_LOCUS2140</name>
</gene>
<evidence type="ECO:0000256" key="4">
    <source>
        <dbReference type="ARBA" id="ARBA00023040"/>
    </source>
</evidence>